<dbReference type="Gene3D" id="3.40.50.1000">
    <property type="entry name" value="HAD superfamily/HAD-like"/>
    <property type="match status" value="1"/>
</dbReference>
<evidence type="ECO:0000313" key="5">
    <source>
        <dbReference type="Proteomes" id="UP001150925"/>
    </source>
</evidence>
<evidence type="ECO:0000256" key="1">
    <source>
        <dbReference type="ARBA" id="ARBA00022723"/>
    </source>
</evidence>
<accession>A0A9W8AKR4</accession>
<protein>
    <submittedName>
        <fullName evidence="4">Cu(2+)-transporting P-type ATPase</fullName>
    </submittedName>
</protein>
<evidence type="ECO:0000313" key="4">
    <source>
        <dbReference type="EMBL" id="KAJ1958421.1"/>
    </source>
</evidence>
<feature type="compositionally biased region" description="Basic and acidic residues" evidence="2">
    <location>
        <begin position="145"/>
        <end position="154"/>
    </location>
</feature>
<dbReference type="GO" id="GO:0046872">
    <property type="term" value="F:metal ion binding"/>
    <property type="evidence" value="ECO:0007669"/>
    <property type="project" value="UniProtKB-KW"/>
</dbReference>
<dbReference type="PANTHER" id="PTHR46594:SF4">
    <property type="entry name" value="P-TYPE CATION-TRANSPORTING ATPASE"/>
    <property type="match status" value="1"/>
</dbReference>
<dbReference type="EMBL" id="JANBPY010001792">
    <property type="protein sequence ID" value="KAJ1958421.1"/>
    <property type="molecule type" value="Genomic_DNA"/>
</dbReference>
<dbReference type="OrthoDB" id="5599491at2759"/>
<dbReference type="PANTHER" id="PTHR46594">
    <property type="entry name" value="P-TYPE CATION-TRANSPORTING ATPASE"/>
    <property type="match status" value="1"/>
</dbReference>
<evidence type="ECO:0000256" key="3">
    <source>
        <dbReference type="SAM" id="Phobius"/>
    </source>
</evidence>
<keyword evidence="5" id="KW-1185">Reference proteome</keyword>
<organism evidence="4 5">
    <name type="scientific">Dispira parvispora</name>
    <dbReference type="NCBI Taxonomy" id="1520584"/>
    <lineage>
        <taxon>Eukaryota</taxon>
        <taxon>Fungi</taxon>
        <taxon>Fungi incertae sedis</taxon>
        <taxon>Zoopagomycota</taxon>
        <taxon>Kickxellomycotina</taxon>
        <taxon>Dimargaritomycetes</taxon>
        <taxon>Dimargaritales</taxon>
        <taxon>Dimargaritaceae</taxon>
        <taxon>Dispira</taxon>
    </lineage>
</organism>
<feature type="region of interest" description="Disordered" evidence="2">
    <location>
        <begin position="145"/>
        <end position="194"/>
    </location>
</feature>
<reference evidence="4" key="1">
    <citation type="submission" date="2022-07" db="EMBL/GenBank/DDBJ databases">
        <title>Phylogenomic reconstructions and comparative analyses of Kickxellomycotina fungi.</title>
        <authorList>
            <person name="Reynolds N.K."/>
            <person name="Stajich J.E."/>
            <person name="Barry K."/>
            <person name="Grigoriev I.V."/>
            <person name="Crous P."/>
            <person name="Smith M.E."/>
        </authorList>
    </citation>
    <scope>NUCLEOTIDE SEQUENCE</scope>
    <source>
        <strain evidence="4">RSA 1196</strain>
    </source>
</reference>
<dbReference type="Proteomes" id="UP001150925">
    <property type="component" value="Unassembled WGS sequence"/>
</dbReference>
<name>A0A9W8AKR4_9FUNG</name>
<evidence type="ECO:0000256" key="2">
    <source>
        <dbReference type="SAM" id="MobiDB-lite"/>
    </source>
</evidence>
<keyword evidence="3" id="KW-0472">Membrane</keyword>
<keyword evidence="3" id="KW-0812">Transmembrane</keyword>
<dbReference type="AlphaFoldDB" id="A0A9W8AKR4"/>
<dbReference type="SUPFAM" id="SSF56784">
    <property type="entry name" value="HAD-like"/>
    <property type="match status" value="1"/>
</dbReference>
<keyword evidence="1" id="KW-0479">Metal-binding</keyword>
<feature type="transmembrane region" description="Helical" evidence="3">
    <location>
        <begin position="58"/>
        <end position="80"/>
    </location>
</feature>
<feature type="compositionally biased region" description="Basic and acidic residues" evidence="2">
    <location>
        <begin position="166"/>
        <end position="176"/>
    </location>
</feature>
<gene>
    <name evidence="4" type="primary">CCC2_1</name>
    <name evidence="4" type="ORF">IWQ62_004901</name>
</gene>
<keyword evidence="3" id="KW-1133">Transmembrane helix</keyword>
<comment type="caution">
    <text evidence="4">The sequence shown here is derived from an EMBL/GenBank/DDBJ whole genome shotgun (WGS) entry which is preliminary data.</text>
</comment>
<dbReference type="InterPro" id="IPR036412">
    <property type="entry name" value="HAD-like_sf"/>
</dbReference>
<feature type="transmembrane region" description="Helical" evidence="3">
    <location>
        <begin position="29"/>
        <end position="52"/>
    </location>
</feature>
<proteinExistence type="predicted"/>
<sequence>MVLMRTDLCDVVTALDLSRTIFRRIKLNYVWATLYNLVGVPVAMGVLLPWGIMLHPMMAGAAMAFSSVSVVCSSLLLKFYRKPVCQAPSMGDQFSAKTMTLDDDVVRLSMEDSLDFSGAHSSGKNGSKSGNPVLRLFTHHDYLKVNTDDNHSPDTHSPSPDIELLPSKRSDHEKSRRFSRPLVTPMSASSSTTAYTLHTPSSAVPFIPEKGQNYSLIMDIDEDSK</sequence>
<dbReference type="InterPro" id="IPR023214">
    <property type="entry name" value="HAD_sf"/>
</dbReference>